<dbReference type="SUPFAM" id="SSF46689">
    <property type="entry name" value="Homeodomain-like"/>
    <property type="match status" value="1"/>
</dbReference>
<dbReference type="GO" id="GO:0003677">
    <property type="term" value="F:DNA binding"/>
    <property type="evidence" value="ECO:0007669"/>
    <property type="project" value="UniProtKB-UniRule"/>
</dbReference>
<dbReference type="GO" id="GO:0006355">
    <property type="term" value="P:regulation of DNA-templated transcription"/>
    <property type="evidence" value="ECO:0007669"/>
    <property type="project" value="UniProtKB-ARBA"/>
</dbReference>
<evidence type="ECO:0000313" key="5">
    <source>
        <dbReference type="Proteomes" id="UP000185478"/>
    </source>
</evidence>
<dbReference type="SUPFAM" id="SSF48498">
    <property type="entry name" value="Tetracyclin repressor-like, C-terminal domain"/>
    <property type="match status" value="1"/>
</dbReference>
<name>A0A1L7CHC8_9CORY</name>
<evidence type="ECO:0000256" key="1">
    <source>
        <dbReference type="ARBA" id="ARBA00023125"/>
    </source>
</evidence>
<feature type="domain" description="HTH tetR-type" evidence="3">
    <location>
        <begin position="7"/>
        <end position="67"/>
    </location>
</feature>
<keyword evidence="5" id="KW-1185">Reference proteome</keyword>
<gene>
    <name evidence="4" type="ORF">CAQU_09480</name>
</gene>
<evidence type="ECO:0000256" key="2">
    <source>
        <dbReference type="PROSITE-ProRule" id="PRU00335"/>
    </source>
</evidence>
<organism evidence="4 5">
    <name type="scientific">Corynebacterium aquilae DSM 44791</name>
    <dbReference type="NCBI Taxonomy" id="1431546"/>
    <lineage>
        <taxon>Bacteria</taxon>
        <taxon>Bacillati</taxon>
        <taxon>Actinomycetota</taxon>
        <taxon>Actinomycetes</taxon>
        <taxon>Mycobacteriales</taxon>
        <taxon>Corynebacteriaceae</taxon>
        <taxon>Corynebacterium</taxon>
    </lineage>
</organism>
<feature type="DNA-binding region" description="H-T-H motif" evidence="2">
    <location>
        <begin position="30"/>
        <end position="49"/>
    </location>
</feature>
<keyword evidence="1 2" id="KW-0238">DNA-binding</keyword>
<reference evidence="4 5" key="1">
    <citation type="submission" date="2014-08" db="EMBL/GenBank/DDBJ databases">
        <title>Complete genome sequence of Corynebacterium aquilae S-613T(T) (=DSM 44791(T)), isolated from the choana of a healthy golden eagle.</title>
        <authorList>
            <person name="Ruckert C."/>
            <person name="Albersmeier A."/>
            <person name="Winkler A."/>
            <person name="Kalinowski J."/>
        </authorList>
    </citation>
    <scope>NUCLEOTIDE SEQUENCE [LARGE SCALE GENOMIC DNA]</scope>
    <source>
        <strain evidence="4 5">S-613</strain>
    </source>
</reference>
<evidence type="ECO:0000313" key="4">
    <source>
        <dbReference type="EMBL" id="APT85262.1"/>
    </source>
</evidence>
<evidence type="ECO:0000259" key="3">
    <source>
        <dbReference type="PROSITE" id="PS50977"/>
    </source>
</evidence>
<dbReference type="Pfam" id="PF00440">
    <property type="entry name" value="TetR_N"/>
    <property type="match status" value="1"/>
</dbReference>
<sequence length="236" mass="25860">MDVDQGTVTVEKVVAIALDCFATGGFDDTRLESIAQRSGMSKRMIHYHFGDKRGLYVKALQLAIARLRPDPSEMALETEVPVEAMGKIVNAIYDCMVEEENSVRLVTMENLFGQADMLRGAPLADQSSVVLQMERILMMGQDAGAFRPGIAAVDVYAIVASLCMFRVTNRATFANLYGTDMTDEENLDGMRRLVRDAVLAFLTSNMRNTGGMSYLVGTFGQTDGGAQSIYEDHSSL</sequence>
<accession>A0A1L7CHC8</accession>
<dbReference type="InterPro" id="IPR001647">
    <property type="entry name" value="HTH_TetR"/>
</dbReference>
<dbReference type="PROSITE" id="PS50977">
    <property type="entry name" value="HTH_TETR_2"/>
    <property type="match status" value="1"/>
</dbReference>
<dbReference type="PRINTS" id="PR00455">
    <property type="entry name" value="HTHTETR"/>
</dbReference>
<dbReference type="InterPro" id="IPR050109">
    <property type="entry name" value="HTH-type_TetR-like_transc_reg"/>
</dbReference>
<dbReference type="KEGG" id="caqu:CAQU_09480"/>
<dbReference type="AlphaFoldDB" id="A0A1L7CHC8"/>
<dbReference type="InterPro" id="IPR036271">
    <property type="entry name" value="Tet_transcr_reg_TetR-rel_C_sf"/>
</dbReference>
<dbReference type="Proteomes" id="UP000185478">
    <property type="component" value="Chromosome"/>
</dbReference>
<proteinExistence type="predicted"/>
<dbReference type="EMBL" id="CP009245">
    <property type="protein sequence ID" value="APT85262.1"/>
    <property type="molecule type" value="Genomic_DNA"/>
</dbReference>
<dbReference type="InterPro" id="IPR009057">
    <property type="entry name" value="Homeodomain-like_sf"/>
</dbReference>
<dbReference type="STRING" id="1431546.CAQU_09480"/>
<dbReference type="Gene3D" id="1.10.357.10">
    <property type="entry name" value="Tetracycline Repressor, domain 2"/>
    <property type="match status" value="1"/>
</dbReference>
<protein>
    <submittedName>
        <fullName evidence="4">TetR family transcriptional regulator</fullName>
    </submittedName>
</protein>
<dbReference type="PANTHER" id="PTHR30328">
    <property type="entry name" value="TRANSCRIPTIONAL REPRESSOR"/>
    <property type="match status" value="1"/>
</dbReference>
<dbReference type="PANTHER" id="PTHR30328:SF54">
    <property type="entry name" value="HTH-TYPE TRANSCRIPTIONAL REPRESSOR SCO4008"/>
    <property type="match status" value="1"/>
</dbReference>
<dbReference type="InterPro" id="IPR041474">
    <property type="entry name" value="NicS_C"/>
</dbReference>
<dbReference type="Pfam" id="PF17938">
    <property type="entry name" value="TetR_C_29"/>
    <property type="match status" value="1"/>
</dbReference>